<dbReference type="RefSeq" id="WP_093935645.1">
    <property type="nucleotide sequence ID" value="NZ_NMQT01000073.1"/>
</dbReference>
<dbReference type="AlphaFoldDB" id="A0A229S4Q1"/>
<organism evidence="2 3">
    <name type="scientific">Amycolatopsis thailandensis</name>
    <dbReference type="NCBI Taxonomy" id="589330"/>
    <lineage>
        <taxon>Bacteria</taxon>
        <taxon>Bacillati</taxon>
        <taxon>Actinomycetota</taxon>
        <taxon>Actinomycetes</taxon>
        <taxon>Pseudonocardiales</taxon>
        <taxon>Pseudonocardiaceae</taxon>
        <taxon>Amycolatopsis</taxon>
    </lineage>
</organism>
<dbReference type="EMBL" id="NMQT01000073">
    <property type="protein sequence ID" value="OXM53775.1"/>
    <property type="molecule type" value="Genomic_DNA"/>
</dbReference>
<evidence type="ECO:0000256" key="1">
    <source>
        <dbReference type="SAM" id="MobiDB-lite"/>
    </source>
</evidence>
<gene>
    <name evidence="2" type="ORF">CFP71_21425</name>
</gene>
<accession>A0A229S4Q1</accession>
<protein>
    <submittedName>
        <fullName evidence="2">Uncharacterized protein</fullName>
    </submittedName>
</protein>
<feature type="region of interest" description="Disordered" evidence="1">
    <location>
        <begin position="84"/>
        <end position="121"/>
    </location>
</feature>
<feature type="compositionally biased region" description="Low complexity" evidence="1">
    <location>
        <begin position="100"/>
        <end position="111"/>
    </location>
</feature>
<dbReference type="Proteomes" id="UP000215223">
    <property type="component" value="Unassembled WGS sequence"/>
</dbReference>
<sequence>MRVHRARPGRSFLPVGQLGVALAAGQLVVVVDRDLVVAVVGQSLDEPEELRPGPLGAEERQQVESEFVLKVVLDRLAVLLDQRDEARVPPGGAADRPKWSTMSPTSPLSTLAGWCRTRSKT</sequence>
<evidence type="ECO:0000313" key="3">
    <source>
        <dbReference type="Proteomes" id="UP000215223"/>
    </source>
</evidence>
<name>A0A229S4Q1_9PSEU</name>
<comment type="caution">
    <text evidence="2">The sequence shown here is derived from an EMBL/GenBank/DDBJ whole genome shotgun (WGS) entry which is preliminary data.</text>
</comment>
<keyword evidence="3" id="KW-1185">Reference proteome</keyword>
<proteinExistence type="predicted"/>
<evidence type="ECO:0000313" key="2">
    <source>
        <dbReference type="EMBL" id="OXM53775.1"/>
    </source>
</evidence>
<reference evidence="2 3" key="1">
    <citation type="submission" date="2017-07" db="EMBL/GenBank/DDBJ databases">
        <title>Amycolatopsis thailandensis Genome sequencing and assembly.</title>
        <authorList>
            <person name="Kaur N."/>
            <person name="Mayilraj S."/>
        </authorList>
    </citation>
    <scope>NUCLEOTIDE SEQUENCE [LARGE SCALE GENOMIC DNA]</scope>
    <source>
        <strain evidence="2 3">JCM 16380</strain>
    </source>
</reference>